<evidence type="ECO:0000313" key="1">
    <source>
        <dbReference type="EMBL" id="QKX52842.1"/>
    </source>
</evidence>
<dbReference type="AlphaFoldDB" id="A0A7H8QGX9"/>
<gene>
    <name evidence="1" type="ORF">HF394_19630</name>
</gene>
<keyword evidence="2" id="KW-1185">Reference proteome</keyword>
<proteinExistence type="predicted"/>
<dbReference type="EMBL" id="CP051179">
    <property type="protein sequence ID" value="QKX52842.1"/>
    <property type="molecule type" value="Genomic_DNA"/>
</dbReference>
<reference evidence="2" key="2">
    <citation type="submission" date="2020-06" db="EMBL/GenBank/DDBJ databases">
        <title>Isolation of Planomicrobium glaciei.</title>
        <authorList>
            <person name="Malisova L."/>
            <person name="Safrankova R."/>
            <person name="Jakubu V."/>
            <person name="Spanelova P."/>
        </authorList>
    </citation>
    <scope>NUCLEOTIDE SEQUENCE [LARGE SCALE GENOMIC DNA]</scope>
    <source>
        <strain evidence="2">NRL-ATB46093</strain>
        <plasmid evidence="2">unnamed2</plasmid>
    </source>
</reference>
<reference evidence="1 2" key="1">
    <citation type="submission" date="2020-04" db="EMBL/GenBank/DDBJ databases">
        <authorList>
            <person name="Pajer P."/>
            <person name="Broz P."/>
        </authorList>
    </citation>
    <scope>NUCLEOTIDE SEQUENCE [LARGE SCALE GENOMIC DNA]</scope>
    <source>
        <strain evidence="2">NRL-ATB46093</strain>
        <plasmid evidence="1 2">unnamed2</plasmid>
    </source>
</reference>
<evidence type="ECO:0000313" key="2">
    <source>
        <dbReference type="Proteomes" id="UP000509222"/>
    </source>
</evidence>
<protein>
    <submittedName>
        <fullName evidence="1">Uncharacterized protein</fullName>
    </submittedName>
</protein>
<sequence length="88" mass="10496">MGNTFETPNELRKTILLLAKETLQKNIRETKLKIESLECEKSLSKSHSPRDTKIQIRTLQELNQQRYNCAYLEKVLLKLENWKKELHQ</sequence>
<name>A0A7H8QGX9_9BACL</name>
<accession>A0A7H8QGX9</accession>
<geneLocation type="plasmid" evidence="1 2">
    <name>unnamed2</name>
</geneLocation>
<organism evidence="1 2">
    <name type="scientific">Planococcus glaciei</name>
    <dbReference type="NCBI Taxonomy" id="459472"/>
    <lineage>
        <taxon>Bacteria</taxon>
        <taxon>Bacillati</taxon>
        <taxon>Bacillota</taxon>
        <taxon>Bacilli</taxon>
        <taxon>Bacillales</taxon>
        <taxon>Caryophanaceae</taxon>
        <taxon>Planococcus</taxon>
    </lineage>
</organism>
<dbReference type="RefSeq" id="WP_176295266.1">
    <property type="nucleotide sequence ID" value="NZ_CP051179.1"/>
</dbReference>
<dbReference type="Proteomes" id="UP000509222">
    <property type="component" value="Plasmid unnamed2"/>
</dbReference>
<keyword evidence="1" id="KW-0614">Plasmid</keyword>